<evidence type="ECO:0000313" key="7">
    <source>
        <dbReference type="Proteomes" id="UP001141806"/>
    </source>
</evidence>
<evidence type="ECO:0000256" key="4">
    <source>
        <dbReference type="SAM" id="MobiDB-lite"/>
    </source>
</evidence>
<reference evidence="6" key="1">
    <citation type="journal article" date="2023" name="Plant J.">
        <title>The genome of the king protea, Protea cynaroides.</title>
        <authorList>
            <person name="Chang J."/>
            <person name="Duong T.A."/>
            <person name="Schoeman C."/>
            <person name="Ma X."/>
            <person name="Roodt D."/>
            <person name="Barker N."/>
            <person name="Li Z."/>
            <person name="Van de Peer Y."/>
            <person name="Mizrachi E."/>
        </authorList>
    </citation>
    <scope>NUCLEOTIDE SEQUENCE</scope>
    <source>
        <tissue evidence="6">Young leaves</tissue>
    </source>
</reference>
<feature type="region of interest" description="Disordered" evidence="4">
    <location>
        <begin position="183"/>
        <end position="207"/>
    </location>
</feature>
<dbReference type="AlphaFoldDB" id="A0A9Q0GTJ7"/>
<comment type="caution">
    <text evidence="6">The sequence shown here is derived from an EMBL/GenBank/DDBJ whole genome shotgun (WGS) entry which is preliminary data.</text>
</comment>
<proteinExistence type="predicted"/>
<dbReference type="PROSITE" id="PS51017">
    <property type="entry name" value="CCT"/>
    <property type="match status" value="1"/>
</dbReference>
<keyword evidence="2 3" id="KW-0539">Nucleus</keyword>
<dbReference type="GO" id="GO:0003700">
    <property type="term" value="F:DNA-binding transcription factor activity"/>
    <property type="evidence" value="ECO:0007669"/>
    <property type="project" value="TreeGrafter"/>
</dbReference>
<sequence>MAFCIHDSTSLRSSCMNVPHQAGMWLSASSRNSQAGGGLQEFQFFGHDDTVDRSLGLPQLHHSPMIVEPTGIKYQKNPCSNIPLTLDISSTTTTTTSSPITGSRPQDIPVVAQVASSASAVSLWGSSGRAKEVSNNKPITGQGDSAAEREAKILRYREKKAMRNYEKQVRYESRKKYAEIRPRVRGRFAKNSTSEQPSSAAPEYNSTHYGTGCTTWFSLSP</sequence>
<dbReference type="Proteomes" id="UP001141806">
    <property type="component" value="Unassembled WGS sequence"/>
</dbReference>
<dbReference type="PANTHER" id="PTHR31319:SF77">
    <property type="entry name" value="ZINC FINGER PROTEIN CONSTANS-LIKE 4"/>
    <property type="match status" value="1"/>
</dbReference>
<dbReference type="GO" id="GO:0009909">
    <property type="term" value="P:regulation of flower development"/>
    <property type="evidence" value="ECO:0007669"/>
    <property type="project" value="InterPro"/>
</dbReference>
<accession>A0A9Q0GTJ7</accession>
<evidence type="ECO:0000313" key="6">
    <source>
        <dbReference type="EMBL" id="KAJ4952195.1"/>
    </source>
</evidence>
<dbReference type="InterPro" id="IPR045281">
    <property type="entry name" value="CONSTANS-like"/>
</dbReference>
<dbReference type="OrthoDB" id="153872at2759"/>
<protein>
    <recommendedName>
        <fullName evidence="5">CCT domain-containing protein</fullName>
    </recommendedName>
</protein>
<feature type="domain" description="CCT" evidence="5">
    <location>
        <begin position="149"/>
        <end position="191"/>
    </location>
</feature>
<keyword evidence="7" id="KW-1185">Reference proteome</keyword>
<dbReference type="PANTHER" id="PTHR31319">
    <property type="entry name" value="ZINC FINGER PROTEIN CONSTANS-LIKE 4"/>
    <property type="match status" value="1"/>
</dbReference>
<dbReference type="EMBL" id="JAMYWD010000012">
    <property type="protein sequence ID" value="KAJ4952195.1"/>
    <property type="molecule type" value="Genomic_DNA"/>
</dbReference>
<dbReference type="InterPro" id="IPR010402">
    <property type="entry name" value="CCT_domain"/>
</dbReference>
<evidence type="ECO:0000256" key="1">
    <source>
        <dbReference type="ARBA" id="ARBA00004123"/>
    </source>
</evidence>
<name>A0A9Q0GTJ7_9MAGN</name>
<evidence type="ECO:0000256" key="3">
    <source>
        <dbReference type="PROSITE-ProRule" id="PRU00357"/>
    </source>
</evidence>
<gene>
    <name evidence="6" type="ORF">NE237_029027</name>
</gene>
<evidence type="ECO:0000256" key="2">
    <source>
        <dbReference type="ARBA" id="ARBA00023242"/>
    </source>
</evidence>
<organism evidence="6 7">
    <name type="scientific">Protea cynaroides</name>
    <dbReference type="NCBI Taxonomy" id="273540"/>
    <lineage>
        <taxon>Eukaryota</taxon>
        <taxon>Viridiplantae</taxon>
        <taxon>Streptophyta</taxon>
        <taxon>Embryophyta</taxon>
        <taxon>Tracheophyta</taxon>
        <taxon>Spermatophyta</taxon>
        <taxon>Magnoliopsida</taxon>
        <taxon>Proteales</taxon>
        <taxon>Proteaceae</taxon>
        <taxon>Protea</taxon>
    </lineage>
</organism>
<comment type="subcellular location">
    <subcellularLocation>
        <location evidence="1 3">Nucleus</location>
    </subcellularLocation>
</comment>
<dbReference type="GO" id="GO:0005634">
    <property type="term" value="C:nucleus"/>
    <property type="evidence" value="ECO:0007669"/>
    <property type="project" value="UniProtKB-SubCell"/>
</dbReference>
<feature type="compositionally biased region" description="Polar residues" evidence="4">
    <location>
        <begin position="190"/>
        <end position="207"/>
    </location>
</feature>
<evidence type="ECO:0000259" key="5">
    <source>
        <dbReference type="PROSITE" id="PS51017"/>
    </source>
</evidence>
<dbReference type="Pfam" id="PF06203">
    <property type="entry name" value="CCT"/>
    <property type="match status" value="1"/>
</dbReference>